<dbReference type="eggNOG" id="ENOG503304T">
    <property type="taxonomic scope" value="Bacteria"/>
</dbReference>
<dbReference type="Proteomes" id="UP000035009">
    <property type="component" value="Unassembled WGS sequence"/>
</dbReference>
<protein>
    <submittedName>
        <fullName evidence="3">Uncharacterized protein</fullName>
    </submittedName>
</protein>
<accession>M3VFU6</accession>
<keyword evidence="2" id="KW-1133">Transmembrane helix</keyword>
<keyword evidence="4" id="KW-1185">Reference proteome</keyword>
<gene>
    <name evidence="3" type="ORF">GM1_017_00420</name>
</gene>
<dbReference type="OrthoDB" id="4376806at2"/>
<dbReference type="EMBL" id="BAOP01000017">
    <property type="protein sequence ID" value="GAC80384.1"/>
    <property type="molecule type" value="Genomic_DNA"/>
</dbReference>
<feature type="transmembrane region" description="Helical" evidence="2">
    <location>
        <begin position="149"/>
        <end position="172"/>
    </location>
</feature>
<name>M3VFU6_GORML</name>
<feature type="region of interest" description="Disordered" evidence="1">
    <location>
        <begin position="1"/>
        <end position="20"/>
    </location>
</feature>
<reference evidence="3 4" key="1">
    <citation type="submission" date="2013-02" db="EMBL/GenBank/DDBJ databases">
        <title>Whole genome shotgun sequence of Gordonia malaquae NBRC 108250.</title>
        <authorList>
            <person name="Yoshida I."/>
            <person name="Hosoyama A."/>
            <person name="Tsuchikane K."/>
            <person name="Ando Y."/>
            <person name="Baba S."/>
            <person name="Ohji S."/>
            <person name="Hamada M."/>
            <person name="Tamura T."/>
            <person name="Yamazoe A."/>
            <person name="Yamazaki S."/>
            <person name="Fujita N."/>
        </authorList>
    </citation>
    <scope>NUCLEOTIDE SEQUENCE [LARGE SCALE GENOMIC DNA]</scope>
    <source>
        <strain evidence="3 4">NBRC 108250</strain>
    </source>
</reference>
<sequence>MTDELPETTPESTQSRLGGLTSKLPEISGRTKAIIGVSIVVLLVAGYLILQRFLPQWWGREIAADVGGSFTRGSLYGLGYGLLGSAVTLILLYFAYVTIGRYRNIVSWTLLVLALASTVPNLLTLSVVIGNGSGAESGRLALDYDGMGFRGATLIGLIIGIVIGLAVDFYLLGKRRAKAKAEAAA</sequence>
<feature type="transmembrane region" description="Helical" evidence="2">
    <location>
        <begin position="108"/>
        <end position="129"/>
    </location>
</feature>
<evidence type="ECO:0000313" key="4">
    <source>
        <dbReference type="Proteomes" id="UP000035009"/>
    </source>
</evidence>
<comment type="caution">
    <text evidence="3">The sequence shown here is derived from an EMBL/GenBank/DDBJ whole genome shotgun (WGS) entry which is preliminary data.</text>
</comment>
<evidence type="ECO:0000256" key="2">
    <source>
        <dbReference type="SAM" id="Phobius"/>
    </source>
</evidence>
<keyword evidence="2" id="KW-0812">Transmembrane</keyword>
<organism evidence="3 4">
    <name type="scientific">Gordonia malaquae NBRC 108250</name>
    <dbReference type="NCBI Taxonomy" id="1223542"/>
    <lineage>
        <taxon>Bacteria</taxon>
        <taxon>Bacillati</taxon>
        <taxon>Actinomycetota</taxon>
        <taxon>Actinomycetes</taxon>
        <taxon>Mycobacteriales</taxon>
        <taxon>Gordoniaceae</taxon>
        <taxon>Gordonia</taxon>
    </lineage>
</organism>
<evidence type="ECO:0000256" key="1">
    <source>
        <dbReference type="SAM" id="MobiDB-lite"/>
    </source>
</evidence>
<evidence type="ECO:0000313" key="3">
    <source>
        <dbReference type="EMBL" id="GAC80384.1"/>
    </source>
</evidence>
<keyword evidence="2" id="KW-0472">Membrane</keyword>
<proteinExistence type="predicted"/>
<feature type="transmembrane region" description="Helical" evidence="2">
    <location>
        <begin position="33"/>
        <end position="54"/>
    </location>
</feature>
<dbReference type="RefSeq" id="WP_008379367.1">
    <property type="nucleotide sequence ID" value="NZ_BAOP01000017.1"/>
</dbReference>
<dbReference type="AlphaFoldDB" id="M3VFU6"/>
<dbReference type="STRING" id="410332.SAMN04488550_0255"/>
<feature type="transmembrane region" description="Helical" evidence="2">
    <location>
        <begin position="74"/>
        <end position="96"/>
    </location>
</feature>